<keyword evidence="4" id="KW-1185">Reference proteome</keyword>
<evidence type="ECO:0000313" key="3">
    <source>
        <dbReference type="EMBL" id="WFD28885.1"/>
    </source>
</evidence>
<dbReference type="AlphaFoldDB" id="A0AAF0J9A0"/>
<reference evidence="3" key="1">
    <citation type="submission" date="2023-03" db="EMBL/GenBank/DDBJ databases">
        <title>Mating type loci evolution in Malassezia.</title>
        <authorList>
            <person name="Coelho M.A."/>
        </authorList>
    </citation>
    <scope>NUCLEOTIDE SEQUENCE</scope>
    <source>
        <strain evidence="3">CBS 9557</strain>
    </source>
</reference>
<gene>
    <name evidence="3" type="ORF">MNAN1_003900</name>
</gene>
<feature type="compositionally biased region" description="Basic and acidic residues" evidence="1">
    <location>
        <begin position="417"/>
        <end position="431"/>
    </location>
</feature>
<evidence type="ECO:0008006" key="5">
    <source>
        <dbReference type="Google" id="ProtNLM"/>
    </source>
</evidence>
<evidence type="ECO:0000256" key="1">
    <source>
        <dbReference type="SAM" id="MobiDB-lite"/>
    </source>
</evidence>
<dbReference type="EMBL" id="CP119899">
    <property type="protein sequence ID" value="WFD28885.1"/>
    <property type="molecule type" value="Genomic_DNA"/>
</dbReference>
<name>A0AAF0J9A0_9BASI</name>
<keyword evidence="2" id="KW-0732">Signal</keyword>
<sequence>MRLIPIVLLAGAGLAHARNNPLATKDQCEIDVLSAELSKSPEFEPLKKDALEQYLKTLKKYNVNITDFIMKDLHVAMDELVFSSVQKAANGDPTKPKVYWTDTAARRHDWFGISVPGGRYSYDNPDCIYRTVPIDNKYKYKLTGRRFGNGTTDASFSLISNMNSQNTISTISKKDLKVNSDGTYEITISSDEMGGKNHLKSDWTAKQLFIRHNLGDWNHETPDELEVKVLGNPQPWFPRTNRSIINDAKENLKESTFFYGFGALDFKTLSVPTNELKDPSQSSSLGTLTSQASSFGHFNIRDDEAYVITISGGKSSYWVVPVTTMGLLTQDPEHNIVSFNSVQSAPNNNGTYTFVLSAKDPYVYNYINIAGVPQGTLMLRWQGLPLSDGTVKDLKVHAQVVKFKDLHKVLPKETRYVSSKERDQQVRERQQGYHRIHYQ</sequence>
<evidence type="ECO:0000313" key="4">
    <source>
        <dbReference type="Proteomes" id="UP001213623"/>
    </source>
</evidence>
<evidence type="ECO:0000256" key="2">
    <source>
        <dbReference type="SAM" id="SignalP"/>
    </source>
</evidence>
<accession>A0AAF0J9A0</accession>
<organism evidence="3 4">
    <name type="scientific">Malassezia nana</name>
    <dbReference type="NCBI Taxonomy" id="180528"/>
    <lineage>
        <taxon>Eukaryota</taxon>
        <taxon>Fungi</taxon>
        <taxon>Dikarya</taxon>
        <taxon>Basidiomycota</taxon>
        <taxon>Ustilaginomycotina</taxon>
        <taxon>Malasseziomycetes</taxon>
        <taxon>Malasseziales</taxon>
        <taxon>Malasseziaceae</taxon>
        <taxon>Malassezia</taxon>
    </lineage>
</organism>
<feature type="region of interest" description="Disordered" evidence="1">
    <location>
        <begin position="417"/>
        <end position="439"/>
    </location>
</feature>
<dbReference type="Proteomes" id="UP001213623">
    <property type="component" value="Chromosome 8"/>
</dbReference>
<proteinExistence type="predicted"/>
<feature type="signal peptide" evidence="2">
    <location>
        <begin position="1"/>
        <end position="17"/>
    </location>
</feature>
<feature type="chain" id="PRO_5042263081" description="DUF1214 domain-containing protein" evidence="2">
    <location>
        <begin position="18"/>
        <end position="439"/>
    </location>
</feature>
<protein>
    <recommendedName>
        <fullName evidence="5">DUF1214 domain-containing protein</fullName>
    </recommendedName>
</protein>